<feature type="transmembrane region" description="Helical" evidence="3">
    <location>
        <begin position="156"/>
        <end position="177"/>
    </location>
</feature>
<proteinExistence type="predicted"/>
<feature type="transmembrane region" description="Helical" evidence="3">
    <location>
        <begin position="88"/>
        <end position="109"/>
    </location>
</feature>
<name>A0A918EF78_9PSEU</name>
<comment type="caution">
    <text evidence="4">The sequence shown here is derived from an EMBL/GenBank/DDBJ whole genome shotgun (WGS) entry which is preliminary data.</text>
</comment>
<keyword evidence="5" id="KW-1185">Reference proteome</keyword>
<dbReference type="EMBL" id="BMRG01000011">
    <property type="protein sequence ID" value="GGP70675.1"/>
    <property type="molecule type" value="Genomic_DNA"/>
</dbReference>
<dbReference type="AlphaFoldDB" id="A0A918EF78"/>
<dbReference type="RefSeq" id="WP_189225711.1">
    <property type="nucleotide sequence ID" value="NZ_BMRG01000011.1"/>
</dbReference>
<evidence type="ECO:0000256" key="2">
    <source>
        <dbReference type="ARBA" id="ARBA00023163"/>
    </source>
</evidence>
<dbReference type="Gene3D" id="1.10.10.1320">
    <property type="entry name" value="Anti-sigma factor, zinc-finger domain"/>
    <property type="match status" value="1"/>
</dbReference>
<keyword evidence="3" id="KW-1133">Transmembrane helix</keyword>
<organism evidence="4 5">
    <name type="scientific">Saccharothrix coeruleofusca</name>
    <dbReference type="NCBI Taxonomy" id="33919"/>
    <lineage>
        <taxon>Bacteria</taxon>
        <taxon>Bacillati</taxon>
        <taxon>Actinomycetota</taxon>
        <taxon>Actinomycetes</taxon>
        <taxon>Pseudonocardiales</taxon>
        <taxon>Pseudonocardiaceae</taxon>
        <taxon>Saccharothrix</taxon>
    </lineage>
</organism>
<feature type="transmembrane region" description="Helical" evidence="3">
    <location>
        <begin position="183"/>
        <end position="203"/>
    </location>
</feature>
<reference evidence="4" key="2">
    <citation type="submission" date="2020-09" db="EMBL/GenBank/DDBJ databases">
        <authorList>
            <person name="Sun Q."/>
            <person name="Ohkuma M."/>
        </authorList>
    </citation>
    <scope>NUCLEOTIDE SEQUENCE</scope>
    <source>
        <strain evidence="4">JCM 3313</strain>
    </source>
</reference>
<keyword evidence="2" id="KW-0804">Transcription</keyword>
<reference evidence="4" key="1">
    <citation type="journal article" date="2014" name="Int. J. Syst. Evol. Microbiol.">
        <title>Complete genome sequence of Corynebacterium casei LMG S-19264T (=DSM 44701T), isolated from a smear-ripened cheese.</title>
        <authorList>
            <consortium name="US DOE Joint Genome Institute (JGI-PGF)"/>
            <person name="Walter F."/>
            <person name="Albersmeier A."/>
            <person name="Kalinowski J."/>
            <person name="Ruckert C."/>
        </authorList>
    </citation>
    <scope>NUCLEOTIDE SEQUENCE</scope>
    <source>
        <strain evidence="4">JCM 3313</strain>
    </source>
</reference>
<keyword evidence="3" id="KW-0472">Membrane</keyword>
<feature type="transmembrane region" description="Helical" evidence="3">
    <location>
        <begin position="115"/>
        <end position="135"/>
    </location>
</feature>
<dbReference type="InterPro" id="IPR041916">
    <property type="entry name" value="Anti_sigma_zinc_sf"/>
</dbReference>
<keyword evidence="1" id="KW-0805">Transcription regulation</keyword>
<evidence type="ECO:0000313" key="5">
    <source>
        <dbReference type="Proteomes" id="UP000639606"/>
    </source>
</evidence>
<dbReference type="Proteomes" id="UP000639606">
    <property type="component" value="Unassembled WGS sequence"/>
</dbReference>
<sequence>MNRDEHASAELVARYAAGDPDIPPDRLWAVESHLEGCEVCRVRLADVAPPPVAALSAAVWAALEPELTAPPARVRHWTRLATWATPSLVPWLIMTLLVLFAVVVLELVLPSDAMPSAVLLLAPIGPVLGVAVAWSRGLDPAHELIACTPRAGLELVLRRTTAVLVVVLPVLLLTGWLTGDSAAWWLLPCLGLTSAALALGGLVGVRRAAVATSVLWALLVVGPAVVRNAVPVVLVPAAGPWWAAVLVAGAVVVLMRSRAYVRVDNW</sequence>
<feature type="transmembrane region" description="Helical" evidence="3">
    <location>
        <begin position="208"/>
        <end position="226"/>
    </location>
</feature>
<evidence type="ECO:0000256" key="1">
    <source>
        <dbReference type="ARBA" id="ARBA00023015"/>
    </source>
</evidence>
<gene>
    <name evidence="4" type="ORF">GCM10010185_49720</name>
</gene>
<evidence type="ECO:0000313" key="4">
    <source>
        <dbReference type="EMBL" id="GGP70675.1"/>
    </source>
</evidence>
<feature type="transmembrane region" description="Helical" evidence="3">
    <location>
        <begin position="232"/>
        <end position="255"/>
    </location>
</feature>
<keyword evidence="3" id="KW-0812">Transmembrane</keyword>
<evidence type="ECO:0000256" key="3">
    <source>
        <dbReference type="SAM" id="Phobius"/>
    </source>
</evidence>
<protein>
    <submittedName>
        <fullName evidence="4">Membrane protein</fullName>
    </submittedName>
</protein>
<accession>A0A918EF78</accession>